<proteinExistence type="predicted"/>
<keyword evidence="1" id="KW-0472">Membrane</keyword>
<keyword evidence="1" id="KW-1133">Transmembrane helix</keyword>
<dbReference type="AlphaFoldDB" id="A0AAV6YNX0"/>
<organism evidence="2 3">
    <name type="scientific">Engystomops pustulosus</name>
    <name type="common">Tungara frog</name>
    <name type="synonym">Physalaemus pustulosus</name>
    <dbReference type="NCBI Taxonomy" id="76066"/>
    <lineage>
        <taxon>Eukaryota</taxon>
        <taxon>Metazoa</taxon>
        <taxon>Chordata</taxon>
        <taxon>Craniata</taxon>
        <taxon>Vertebrata</taxon>
        <taxon>Euteleostomi</taxon>
        <taxon>Amphibia</taxon>
        <taxon>Batrachia</taxon>
        <taxon>Anura</taxon>
        <taxon>Neobatrachia</taxon>
        <taxon>Hyloidea</taxon>
        <taxon>Leptodactylidae</taxon>
        <taxon>Leiuperinae</taxon>
        <taxon>Engystomops</taxon>
    </lineage>
</organism>
<name>A0AAV6YNX0_ENGPU</name>
<evidence type="ECO:0000256" key="1">
    <source>
        <dbReference type="SAM" id="Phobius"/>
    </source>
</evidence>
<evidence type="ECO:0000313" key="2">
    <source>
        <dbReference type="EMBL" id="KAG8538636.1"/>
    </source>
</evidence>
<accession>A0AAV6YNX0</accession>
<feature type="transmembrane region" description="Helical" evidence="1">
    <location>
        <begin position="55"/>
        <end position="76"/>
    </location>
</feature>
<protein>
    <submittedName>
        <fullName evidence="2">Uncharacterized protein</fullName>
    </submittedName>
</protein>
<dbReference type="EMBL" id="WNYA01019610">
    <property type="protein sequence ID" value="KAG8538636.1"/>
    <property type="molecule type" value="Genomic_DNA"/>
</dbReference>
<reference evidence="2" key="1">
    <citation type="thesis" date="2020" institute="ProQuest LLC" country="789 East Eisenhower Parkway, Ann Arbor, MI, USA">
        <title>Comparative Genomics and Chromosome Evolution.</title>
        <authorList>
            <person name="Mudd A.B."/>
        </authorList>
    </citation>
    <scope>NUCLEOTIDE SEQUENCE</scope>
    <source>
        <strain evidence="2">237g6f4</strain>
        <tissue evidence="2">Blood</tissue>
    </source>
</reference>
<keyword evidence="3" id="KW-1185">Reference proteome</keyword>
<gene>
    <name evidence="2" type="ORF">GDO81_022299</name>
</gene>
<evidence type="ECO:0000313" key="3">
    <source>
        <dbReference type="Proteomes" id="UP000824782"/>
    </source>
</evidence>
<keyword evidence="1" id="KW-0812">Transmembrane</keyword>
<comment type="caution">
    <text evidence="2">The sequence shown here is derived from an EMBL/GenBank/DDBJ whole genome shotgun (WGS) entry which is preliminary data.</text>
</comment>
<sequence length="82" mass="9955">MRHMRRNKRRYYSTFRPLHADTLSCGCLGLGWGVWRTGSQRPCLPALHTLSHYSLLSFLINFKFFFLFFFSLFFFYTETTRR</sequence>
<dbReference type="Proteomes" id="UP000824782">
    <property type="component" value="Unassembled WGS sequence"/>
</dbReference>